<dbReference type="eggNOG" id="COG2936">
    <property type="taxonomic scope" value="Bacteria"/>
</dbReference>
<protein>
    <submittedName>
        <fullName evidence="3">X-Pro dipeptidyl-peptidase C-terminal domain protein</fullName>
    </submittedName>
</protein>
<dbReference type="Pfam" id="PF08530">
    <property type="entry name" value="PepX_C"/>
    <property type="match status" value="1"/>
</dbReference>
<dbReference type="EMBL" id="DS999411">
    <property type="protein sequence ID" value="EED34396.1"/>
    <property type="molecule type" value="Genomic_DNA"/>
</dbReference>
<dbReference type="SUPFAM" id="SSF53474">
    <property type="entry name" value="alpha/beta-Hydrolases"/>
    <property type="match status" value="1"/>
</dbReference>
<dbReference type="InterPro" id="IPR013736">
    <property type="entry name" value="Xaa-Pro_dipept_C"/>
</dbReference>
<proteinExistence type="predicted"/>
<evidence type="ECO:0000256" key="1">
    <source>
        <dbReference type="ARBA" id="ARBA00022801"/>
    </source>
</evidence>
<evidence type="ECO:0000259" key="2">
    <source>
        <dbReference type="SMART" id="SM00939"/>
    </source>
</evidence>
<dbReference type="SUPFAM" id="SSF49785">
    <property type="entry name" value="Galactose-binding domain-like"/>
    <property type="match status" value="1"/>
</dbReference>
<dbReference type="Pfam" id="PF02129">
    <property type="entry name" value="Peptidase_S15"/>
    <property type="match status" value="1"/>
</dbReference>
<dbReference type="PANTHER" id="PTHR43056">
    <property type="entry name" value="PEPTIDASE S9 PROLYL OLIGOPEPTIDASE"/>
    <property type="match status" value="1"/>
</dbReference>
<feature type="domain" description="Xaa-Pro dipeptidyl-peptidase C-terminal" evidence="2">
    <location>
        <begin position="358"/>
        <end position="612"/>
    </location>
</feature>
<dbReference type="STRING" id="565045.NOR51B_333"/>
<reference evidence="4" key="1">
    <citation type="journal article" date="2013" name="BMC Microbiol.">
        <title>Taxonomy and evolution of bacteriochlorophyll a-containing members of the OM60/NOR5 clade of marine gammaproteobacteria: description of Luminiphilus syltensis gen. nov., sp. nov., reclassification of Haliea rubra as Pseudohaliea rubra gen. nov., comb. nov., and emendation of Chromatocurvus halotolerans.</title>
        <authorList>
            <person name="Spring S."/>
            <person name="Riedel T."/>
            <person name="Sproer C."/>
            <person name="Yan S."/>
            <person name="Harder J."/>
            <person name="Fuchs B.M."/>
        </authorList>
    </citation>
    <scope>NUCLEOTIDE SEQUENCE [LARGE SCALE GENOMIC DNA]</scope>
    <source>
        <strain evidence="4">NOR51-B</strain>
    </source>
</reference>
<name>B8KY34_9GAMM</name>
<sequence length="638" mass="70994">MLTLTARLGMADTSYAVTTVEDLREQFLAKVTAHRKLNVEMRDGVHLSTDVYIPKNTTGKIPAILNRLPYDYDPLPAFRLAWMMKAIDRGYAVILQNERGLFFSEGDYEILGRPQKDGSDMLDWIAEQEWSNGKVGLYGCSSSAEWQLALSATDHPALAAIVPAGAGAGIGAVGPYTEHGNLYRGGAVQLLFSAWMYDYMQPGMRPLFPAATTPELREKISKWYDLSPSVPPADWGEVFKTLPISKINDEAGMASATWEELINRDPSSGEWRQGGLFYADTMQINTPALWLNSWFDISVGPNLALFNHARQNSKRASSEAQYAVVGPNLHCNFFDDDVGEVGDREFANADIGAYDLILDFFDHFMKGESNGFNRNVPPVQYYDMGNEIWVESESWPPTDAEPHVFYLESGEGANSLFGDGVLQRKTPADGSDSFTFDPMNPVPSVGGDACCMGPDYKDGMRDQRAVEARADVLVYTSEPLEHDLKVAGEVNVTLYVSSDAADTDFTIKLVDVFPDGAAYNIDENIQRVSWRDGYEAQAPAMSEGEVYRVTFAPMNTANTFKQGHRIRVEVSSSNFPRFSRNMNTMTPHYEQEDPFVARNSVYFGEKYPSQVLFDVRGGRTTAHERVYGWQVLGLNSSL</sequence>
<dbReference type="NCBIfam" id="TIGR00976">
    <property type="entry name" value="CocE_NonD"/>
    <property type="match status" value="1"/>
</dbReference>
<evidence type="ECO:0000313" key="3">
    <source>
        <dbReference type="EMBL" id="EED34396.1"/>
    </source>
</evidence>
<dbReference type="AlphaFoldDB" id="B8KY34"/>
<dbReference type="Gene3D" id="1.10.3020.10">
    <property type="entry name" value="alpha-amino acid ester hydrolase ( Helical cap domain)"/>
    <property type="match status" value="1"/>
</dbReference>
<dbReference type="InterPro" id="IPR008979">
    <property type="entry name" value="Galactose-bd-like_sf"/>
</dbReference>
<dbReference type="InterPro" id="IPR050585">
    <property type="entry name" value="Xaa-Pro_dipeptidyl-ppase/CocE"/>
</dbReference>
<gene>
    <name evidence="3" type="ORF">NOR51B_333</name>
</gene>
<organism evidence="3 4">
    <name type="scientific">Luminiphilus syltensis NOR5-1B</name>
    <dbReference type="NCBI Taxonomy" id="565045"/>
    <lineage>
        <taxon>Bacteria</taxon>
        <taxon>Pseudomonadati</taxon>
        <taxon>Pseudomonadota</taxon>
        <taxon>Gammaproteobacteria</taxon>
        <taxon>Cellvibrionales</taxon>
        <taxon>Halieaceae</taxon>
        <taxon>Luminiphilus</taxon>
    </lineage>
</organism>
<dbReference type="SMART" id="SM00939">
    <property type="entry name" value="PepX_C"/>
    <property type="match status" value="1"/>
</dbReference>
<keyword evidence="4" id="KW-1185">Reference proteome</keyword>
<evidence type="ECO:0000313" key="4">
    <source>
        <dbReference type="Proteomes" id="UP000004699"/>
    </source>
</evidence>
<dbReference type="GO" id="GO:0008239">
    <property type="term" value="F:dipeptidyl-peptidase activity"/>
    <property type="evidence" value="ECO:0007669"/>
    <property type="project" value="InterPro"/>
</dbReference>
<dbReference type="Proteomes" id="UP000004699">
    <property type="component" value="Unassembled WGS sequence"/>
</dbReference>
<dbReference type="Gene3D" id="2.60.120.260">
    <property type="entry name" value="Galactose-binding domain-like"/>
    <property type="match status" value="1"/>
</dbReference>
<dbReference type="Gene3D" id="3.40.50.1820">
    <property type="entry name" value="alpha/beta hydrolase"/>
    <property type="match status" value="1"/>
</dbReference>
<dbReference type="InterPro" id="IPR000383">
    <property type="entry name" value="Xaa-Pro-like_dom"/>
</dbReference>
<keyword evidence="1" id="KW-0378">Hydrolase</keyword>
<accession>B8KY34</accession>
<dbReference type="PANTHER" id="PTHR43056:SF10">
    <property type="entry name" value="COCE_NOND FAMILY, PUTATIVE (AFU_ORTHOLOGUE AFUA_7G00600)-RELATED"/>
    <property type="match status" value="1"/>
</dbReference>
<dbReference type="InterPro" id="IPR005674">
    <property type="entry name" value="CocE/Ser_esterase"/>
</dbReference>
<dbReference type="HOGENOM" id="CLU_015590_5_1_6"/>
<dbReference type="InterPro" id="IPR029058">
    <property type="entry name" value="AB_hydrolase_fold"/>
</dbReference>